<dbReference type="PROSITE" id="PS51257">
    <property type="entry name" value="PROKAR_LIPOPROTEIN"/>
    <property type="match status" value="1"/>
</dbReference>
<keyword evidence="3" id="KW-1185">Reference proteome</keyword>
<proteinExistence type="predicted"/>
<accession>A0A317EH91</accession>
<sequence length="167" mass="17739">MVMRAVILTVGLALGLAGCAQQVELHTVFNPADAEFVLKDGPNRVSGQAFVRQNGGGVVTCAGSGVGLTPVNAYSTDRMIGIYGNSVSGYLPAIIEKKLPENAEYIRLSRTAYCDAQGNFDFENVPDGEYYVTTYVAWTVGYVAQGGGLMKRVSVSGGKHEKLILTP</sequence>
<feature type="signal peptide" evidence="1">
    <location>
        <begin position="1"/>
        <end position="22"/>
    </location>
</feature>
<comment type="caution">
    <text evidence="2">The sequence shown here is derived from an EMBL/GenBank/DDBJ whole genome shotgun (WGS) entry which is preliminary data.</text>
</comment>
<dbReference type="SUPFAM" id="SSF117074">
    <property type="entry name" value="Hypothetical protein PA1324"/>
    <property type="match status" value="1"/>
</dbReference>
<evidence type="ECO:0000256" key="1">
    <source>
        <dbReference type="SAM" id="SignalP"/>
    </source>
</evidence>
<dbReference type="Proteomes" id="UP000245461">
    <property type="component" value="Unassembled WGS sequence"/>
</dbReference>
<dbReference type="AlphaFoldDB" id="A0A317EH91"/>
<evidence type="ECO:0008006" key="4">
    <source>
        <dbReference type="Google" id="ProtNLM"/>
    </source>
</evidence>
<evidence type="ECO:0000313" key="3">
    <source>
        <dbReference type="Proteomes" id="UP000245461"/>
    </source>
</evidence>
<feature type="chain" id="PRO_5016422209" description="Carboxypeptidase regulatory-like domain-containing protein" evidence="1">
    <location>
        <begin position="23"/>
        <end position="167"/>
    </location>
</feature>
<protein>
    <recommendedName>
        <fullName evidence="4">Carboxypeptidase regulatory-like domain-containing protein</fullName>
    </recommendedName>
</protein>
<reference evidence="2 3" key="1">
    <citation type="submission" date="2018-05" db="EMBL/GenBank/DDBJ databases">
        <title>Zavarzinia sp. HR-AS.</title>
        <authorList>
            <person name="Lee Y."/>
            <person name="Jeon C.O."/>
        </authorList>
    </citation>
    <scope>NUCLEOTIDE SEQUENCE [LARGE SCALE GENOMIC DNA]</scope>
    <source>
        <strain evidence="2 3">HR-AS</strain>
    </source>
</reference>
<name>A0A317EH91_9PROT</name>
<keyword evidence="1" id="KW-0732">Signal</keyword>
<dbReference type="EMBL" id="QGLE01000003">
    <property type="protein sequence ID" value="PWR24575.1"/>
    <property type="molecule type" value="Genomic_DNA"/>
</dbReference>
<evidence type="ECO:0000313" key="2">
    <source>
        <dbReference type="EMBL" id="PWR24575.1"/>
    </source>
</evidence>
<gene>
    <name evidence="2" type="ORF">DKG74_07155</name>
</gene>
<organism evidence="2 3">
    <name type="scientific">Zavarzinia aquatilis</name>
    <dbReference type="NCBI Taxonomy" id="2211142"/>
    <lineage>
        <taxon>Bacteria</taxon>
        <taxon>Pseudomonadati</taxon>
        <taxon>Pseudomonadota</taxon>
        <taxon>Alphaproteobacteria</taxon>
        <taxon>Rhodospirillales</taxon>
        <taxon>Zavarziniaceae</taxon>
        <taxon>Zavarzinia</taxon>
    </lineage>
</organism>